<proteinExistence type="predicted"/>
<reference evidence="3" key="1">
    <citation type="journal article" date="2014" name="Science">
        <title>Ancient hybridizations among the ancestral genomes of bread wheat.</title>
        <authorList>
            <consortium name="International Wheat Genome Sequencing Consortium,"/>
            <person name="Marcussen T."/>
            <person name="Sandve S.R."/>
            <person name="Heier L."/>
            <person name="Spannagl M."/>
            <person name="Pfeifer M."/>
            <person name="Jakobsen K.S."/>
            <person name="Wulff B.B."/>
            <person name="Steuernagel B."/>
            <person name="Mayer K.F."/>
            <person name="Olsen O.A."/>
        </authorList>
    </citation>
    <scope>NUCLEOTIDE SEQUENCE [LARGE SCALE GENOMIC DNA]</scope>
    <source>
        <strain evidence="3">cv. AL8/78</strain>
    </source>
</reference>
<protein>
    <recommendedName>
        <fullName evidence="4">Derlin</fullName>
    </recommendedName>
</protein>
<dbReference type="Gramene" id="AET3Gv21060800.2">
    <property type="protein sequence ID" value="AET3Gv21060800.2"/>
    <property type="gene ID" value="AET3Gv21060800"/>
</dbReference>
<evidence type="ECO:0008006" key="4">
    <source>
        <dbReference type="Google" id="ProtNLM"/>
    </source>
</evidence>
<evidence type="ECO:0000313" key="2">
    <source>
        <dbReference type="EnsemblPlants" id="AET3Gv21060800.3"/>
    </source>
</evidence>
<reference evidence="2" key="3">
    <citation type="journal article" date="2017" name="Nature">
        <title>Genome sequence of the progenitor of the wheat D genome Aegilops tauschii.</title>
        <authorList>
            <person name="Luo M.C."/>
            <person name="Gu Y.Q."/>
            <person name="Puiu D."/>
            <person name="Wang H."/>
            <person name="Twardziok S.O."/>
            <person name="Deal K.R."/>
            <person name="Huo N."/>
            <person name="Zhu T."/>
            <person name="Wang L."/>
            <person name="Wang Y."/>
            <person name="McGuire P.E."/>
            <person name="Liu S."/>
            <person name="Long H."/>
            <person name="Ramasamy R.K."/>
            <person name="Rodriguez J.C."/>
            <person name="Van S.L."/>
            <person name="Yuan L."/>
            <person name="Wang Z."/>
            <person name="Xia Z."/>
            <person name="Xiao L."/>
            <person name="Anderson O.D."/>
            <person name="Ouyang S."/>
            <person name="Liang Y."/>
            <person name="Zimin A.V."/>
            <person name="Pertea G."/>
            <person name="Qi P."/>
            <person name="Bennetzen J.L."/>
            <person name="Dai X."/>
            <person name="Dawson M.W."/>
            <person name="Muller H.G."/>
            <person name="Kugler K."/>
            <person name="Rivarola-Duarte L."/>
            <person name="Spannagl M."/>
            <person name="Mayer K.F.X."/>
            <person name="Lu F.H."/>
            <person name="Bevan M.W."/>
            <person name="Leroy P."/>
            <person name="Li P."/>
            <person name="You F.M."/>
            <person name="Sun Q."/>
            <person name="Liu Z."/>
            <person name="Lyons E."/>
            <person name="Wicker T."/>
            <person name="Salzberg S.L."/>
            <person name="Devos K.M."/>
            <person name="Dvorak J."/>
        </authorList>
    </citation>
    <scope>NUCLEOTIDE SEQUENCE [LARGE SCALE GENOMIC DNA]</scope>
    <source>
        <strain evidence="2">cv. AL8/78</strain>
    </source>
</reference>
<reference evidence="2" key="4">
    <citation type="submission" date="2019-03" db="UniProtKB">
        <authorList>
            <consortium name="EnsemblPlants"/>
        </authorList>
    </citation>
    <scope>IDENTIFICATION</scope>
</reference>
<dbReference type="InterPro" id="IPR007599">
    <property type="entry name" value="DER1"/>
</dbReference>
<reference evidence="2" key="5">
    <citation type="journal article" date="2021" name="G3 (Bethesda)">
        <title>Aegilops tauschii genome assembly Aet v5.0 features greater sequence contiguity and improved annotation.</title>
        <authorList>
            <person name="Wang L."/>
            <person name="Zhu T."/>
            <person name="Rodriguez J.C."/>
            <person name="Deal K.R."/>
            <person name="Dubcovsky J."/>
            <person name="McGuire P.E."/>
            <person name="Lux T."/>
            <person name="Spannagl M."/>
            <person name="Mayer K.F.X."/>
            <person name="Baldrich P."/>
            <person name="Meyers B.C."/>
            <person name="Huo N."/>
            <person name="Gu Y.Q."/>
            <person name="Zhou H."/>
            <person name="Devos K.M."/>
            <person name="Bennetzen J.L."/>
            <person name="Unver T."/>
            <person name="Budak H."/>
            <person name="Gulick P.J."/>
            <person name="Galiba G."/>
            <person name="Kalapos B."/>
            <person name="Nelson D.R."/>
            <person name="Li P."/>
            <person name="You F.M."/>
            <person name="Luo M.C."/>
            <person name="Dvorak J."/>
        </authorList>
    </citation>
    <scope>NUCLEOTIDE SEQUENCE [LARGE SCALE GENOMIC DNA]</scope>
    <source>
        <strain evidence="2">cv. AL8/78</strain>
    </source>
</reference>
<keyword evidence="1" id="KW-0472">Membrane</keyword>
<dbReference type="Proteomes" id="UP000015105">
    <property type="component" value="Chromosome 3D"/>
</dbReference>
<keyword evidence="1" id="KW-1133">Transmembrane helix</keyword>
<feature type="transmembrane region" description="Helical" evidence="1">
    <location>
        <begin position="20"/>
        <end position="42"/>
    </location>
</feature>
<keyword evidence="3" id="KW-1185">Reference proteome</keyword>
<accession>A0A453GKE9</accession>
<name>A0A453GKE9_AEGTS</name>
<keyword evidence="1" id="KW-0812">Transmembrane</keyword>
<dbReference type="Pfam" id="PF04511">
    <property type="entry name" value="DER1"/>
    <property type="match status" value="1"/>
</dbReference>
<dbReference type="Gramene" id="AET3Gv21060800.3">
    <property type="protein sequence ID" value="AET3Gv21060800.3"/>
    <property type="gene ID" value="AET3Gv21060800"/>
</dbReference>
<dbReference type="EnsemblPlants" id="AET3Gv21060800.2">
    <property type="protein sequence ID" value="AET3Gv21060800.2"/>
    <property type="gene ID" value="AET3Gv21060800"/>
</dbReference>
<dbReference type="AlphaFoldDB" id="A0A453GKE9"/>
<organism evidence="2 3">
    <name type="scientific">Aegilops tauschii subsp. strangulata</name>
    <name type="common">Goatgrass</name>
    <dbReference type="NCBI Taxonomy" id="200361"/>
    <lineage>
        <taxon>Eukaryota</taxon>
        <taxon>Viridiplantae</taxon>
        <taxon>Streptophyta</taxon>
        <taxon>Embryophyta</taxon>
        <taxon>Tracheophyta</taxon>
        <taxon>Spermatophyta</taxon>
        <taxon>Magnoliopsida</taxon>
        <taxon>Liliopsida</taxon>
        <taxon>Poales</taxon>
        <taxon>Poaceae</taxon>
        <taxon>BOP clade</taxon>
        <taxon>Pooideae</taxon>
        <taxon>Triticodae</taxon>
        <taxon>Triticeae</taxon>
        <taxon>Triticinae</taxon>
        <taxon>Aegilops</taxon>
    </lineage>
</organism>
<evidence type="ECO:0000256" key="1">
    <source>
        <dbReference type="SAM" id="Phobius"/>
    </source>
</evidence>
<sequence length="87" mass="9760">MAQAVEEWYQQMPIITRSYLTAAVLTTVGCTLEIILSYHLYLNPKLVVQHYRIGASSPTSSTSARWVCLSINDARLLSTPWSKCKAL</sequence>
<dbReference type="EnsemblPlants" id="AET3Gv21060800.3">
    <property type="protein sequence ID" value="AET3Gv21060800.3"/>
    <property type="gene ID" value="AET3Gv21060800"/>
</dbReference>
<evidence type="ECO:0000313" key="3">
    <source>
        <dbReference type="Proteomes" id="UP000015105"/>
    </source>
</evidence>
<dbReference type="STRING" id="200361.A0A453GKE9"/>
<reference evidence="3" key="2">
    <citation type="journal article" date="2017" name="Nat. Plants">
        <title>The Aegilops tauschii genome reveals multiple impacts of transposons.</title>
        <authorList>
            <person name="Zhao G."/>
            <person name="Zou C."/>
            <person name="Li K."/>
            <person name="Wang K."/>
            <person name="Li T."/>
            <person name="Gao L."/>
            <person name="Zhang X."/>
            <person name="Wang H."/>
            <person name="Yang Z."/>
            <person name="Liu X."/>
            <person name="Jiang W."/>
            <person name="Mao L."/>
            <person name="Kong X."/>
            <person name="Jiao Y."/>
            <person name="Jia J."/>
        </authorList>
    </citation>
    <scope>NUCLEOTIDE SEQUENCE [LARGE SCALE GENOMIC DNA]</scope>
    <source>
        <strain evidence="3">cv. AL8/78</strain>
    </source>
</reference>